<dbReference type="SMART" id="SM00422">
    <property type="entry name" value="HTH_MERR"/>
    <property type="match status" value="1"/>
</dbReference>
<dbReference type="KEGG" id="sclo:SCLO_1022930"/>
<dbReference type="AlphaFoldDB" id="A0A1E1F481"/>
<evidence type="ECO:0000259" key="1">
    <source>
        <dbReference type="PROSITE" id="PS50937"/>
    </source>
</evidence>
<feature type="domain" description="HTH merR-type" evidence="1">
    <location>
        <begin position="1"/>
        <end position="68"/>
    </location>
</feature>
<dbReference type="Proteomes" id="UP000218272">
    <property type="component" value="Chromosome SCLO_1"/>
</dbReference>
<dbReference type="PROSITE" id="PS50937">
    <property type="entry name" value="HTH_MERR_2"/>
    <property type="match status" value="1"/>
</dbReference>
<keyword evidence="3" id="KW-1185">Reference proteome</keyword>
<accession>A0A1E1F481</accession>
<dbReference type="GO" id="GO:0006355">
    <property type="term" value="P:regulation of DNA-templated transcription"/>
    <property type="evidence" value="ECO:0007669"/>
    <property type="project" value="InterPro"/>
</dbReference>
<gene>
    <name evidence="2" type="ORF">SCLO_1022930</name>
</gene>
<reference evidence="2 3" key="1">
    <citation type="submission" date="2016-10" db="EMBL/GenBank/DDBJ databases">
        <title>Complete Genome Sequence of the Nonylphenol-Degrading Bacterium Sphingobium cloacae JCM 10874T.</title>
        <authorList>
            <person name="Ootsuka M."/>
            <person name="Nishizawa T."/>
            <person name="Ohta H."/>
        </authorList>
    </citation>
    <scope>NUCLEOTIDE SEQUENCE [LARGE SCALE GENOMIC DNA]</scope>
    <source>
        <strain evidence="2 3">JCM 10874</strain>
    </source>
</reference>
<protein>
    <recommendedName>
        <fullName evidence="1">HTH merR-type domain-containing protein</fullName>
    </recommendedName>
</protein>
<proteinExistence type="predicted"/>
<dbReference type="SUPFAM" id="SSF46955">
    <property type="entry name" value="Putative DNA-binding domain"/>
    <property type="match status" value="1"/>
</dbReference>
<evidence type="ECO:0000313" key="3">
    <source>
        <dbReference type="Proteomes" id="UP000218272"/>
    </source>
</evidence>
<dbReference type="EMBL" id="AP017655">
    <property type="protein sequence ID" value="BAV65333.1"/>
    <property type="molecule type" value="Genomic_DNA"/>
</dbReference>
<dbReference type="Pfam" id="PF13411">
    <property type="entry name" value="MerR_1"/>
    <property type="match status" value="1"/>
</dbReference>
<dbReference type="Gene3D" id="1.10.1660.10">
    <property type="match status" value="1"/>
</dbReference>
<dbReference type="OrthoDB" id="9802944at2"/>
<dbReference type="InterPro" id="IPR009061">
    <property type="entry name" value="DNA-bd_dom_put_sf"/>
</dbReference>
<organism evidence="2 3">
    <name type="scientific">Sphingobium cloacae</name>
    <dbReference type="NCBI Taxonomy" id="120107"/>
    <lineage>
        <taxon>Bacteria</taxon>
        <taxon>Pseudomonadati</taxon>
        <taxon>Pseudomonadota</taxon>
        <taxon>Alphaproteobacteria</taxon>
        <taxon>Sphingomonadales</taxon>
        <taxon>Sphingomonadaceae</taxon>
        <taxon>Sphingobium</taxon>
    </lineage>
</organism>
<dbReference type="InterPro" id="IPR000551">
    <property type="entry name" value="MerR-type_HTH_dom"/>
</dbReference>
<dbReference type="CDD" id="cd00592">
    <property type="entry name" value="HTH_MerR-like"/>
    <property type="match status" value="1"/>
</dbReference>
<evidence type="ECO:0000313" key="2">
    <source>
        <dbReference type="EMBL" id="BAV65333.1"/>
    </source>
</evidence>
<name>A0A1E1F481_9SPHN</name>
<dbReference type="GO" id="GO:0003677">
    <property type="term" value="F:DNA binding"/>
    <property type="evidence" value="ECO:0007669"/>
    <property type="project" value="InterPro"/>
</dbReference>
<sequence length="123" mass="13611">MKLEELSTITGATIRQIRFLISEDFVPPPEGGRTYARYGDDHVRAIRRFQRLKSLGFPNAAIRLLLDAREGVPVPVTDGLTLVIAPELIGRDADLDEIITQTEARLRQAFSGDVPKARKRAGG</sequence>
<dbReference type="RefSeq" id="WP_066520876.1">
    <property type="nucleotide sequence ID" value="NZ_AP017655.1"/>
</dbReference>